<accession>A0A6H5HUH3</accession>
<dbReference type="Proteomes" id="UP000479190">
    <property type="component" value="Unassembled WGS sequence"/>
</dbReference>
<dbReference type="EMBL" id="CADCXV010000158">
    <property type="protein sequence ID" value="CAB0028515.1"/>
    <property type="molecule type" value="Genomic_DNA"/>
</dbReference>
<evidence type="ECO:0000256" key="2">
    <source>
        <dbReference type="SAM" id="Phobius"/>
    </source>
</evidence>
<keyword evidence="4" id="KW-1185">Reference proteome</keyword>
<feature type="compositionally biased region" description="Polar residues" evidence="1">
    <location>
        <begin position="17"/>
        <end position="31"/>
    </location>
</feature>
<name>A0A6H5HUH3_9HYME</name>
<evidence type="ECO:0000256" key="1">
    <source>
        <dbReference type="SAM" id="MobiDB-lite"/>
    </source>
</evidence>
<organism evidence="3 4">
    <name type="scientific">Trichogramma brassicae</name>
    <dbReference type="NCBI Taxonomy" id="86971"/>
    <lineage>
        <taxon>Eukaryota</taxon>
        <taxon>Metazoa</taxon>
        <taxon>Ecdysozoa</taxon>
        <taxon>Arthropoda</taxon>
        <taxon>Hexapoda</taxon>
        <taxon>Insecta</taxon>
        <taxon>Pterygota</taxon>
        <taxon>Neoptera</taxon>
        <taxon>Endopterygota</taxon>
        <taxon>Hymenoptera</taxon>
        <taxon>Apocrita</taxon>
        <taxon>Proctotrupomorpha</taxon>
        <taxon>Chalcidoidea</taxon>
        <taxon>Trichogrammatidae</taxon>
        <taxon>Trichogramma</taxon>
    </lineage>
</organism>
<feature type="region of interest" description="Disordered" evidence="1">
    <location>
        <begin position="1"/>
        <end position="54"/>
    </location>
</feature>
<proteinExistence type="predicted"/>
<gene>
    <name evidence="3" type="ORF">TBRA_LOCUS671</name>
</gene>
<protein>
    <submittedName>
        <fullName evidence="3">Uncharacterized protein</fullName>
    </submittedName>
</protein>
<reference evidence="3 4" key="1">
    <citation type="submission" date="2020-02" db="EMBL/GenBank/DDBJ databases">
        <authorList>
            <person name="Ferguson B K."/>
        </authorList>
    </citation>
    <scope>NUCLEOTIDE SEQUENCE [LARGE SCALE GENOMIC DNA]</scope>
</reference>
<evidence type="ECO:0000313" key="3">
    <source>
        <dbReference type="EMBL" id="CAB0028515.1"/>
    </source>
</evidence>
<feature type="transmembrane region" description="Helical" evidence="2">
    <location>
        <begin position="113"/>
        <end position="132"/>
    </location>
</feature>
<evidence type="ECO:0000313" key="4">
    <source>
        <dbReference type="Proteomes" id="UP000479190"/>
    </source>
</evidence>
<dbReference type="AlphaFoldDB" id="A0A6H5HUH3"/>
<sequence length="178" mass="18532">MVVPSSSMLAFRRRHSQQPQAVATTRPTSTAILGDQMPATAGGRRSRRGASPDAEAYQTRAFLENSFSSSTSISLELCKCTTRSIDAYDDASRTSHGGGGGGGAPSTTTPARVGARIVVILPLACVMAYCLLLHGEARGASSDFSAARLTPVLFSACAIGSCATFSANACSMSYTYIY</sequence>
<keyword evidence="2" id="KW-0472">Membrane</keyword>
<keyword evidence="2" id="KW-0812">Transmembrane</keyword>
<keyword evidence="2" id="KW-1133">Transmembrane helix</keyword>
<feature type="transmembrane region" description="Helical" evidence="2">
    <location>
        <begin position="152"/>
        <end position="177"/>
    </location>
</feature>